<evidence type="ECO:0000256" key="2">
    <source>
        <dbReference type="ARBA" id="ARBA00022723"/>
    </source>
</evidence>
<feature type="modified residue" description="2',4',5'-topaquinone" evidence="7">
    <location>
        <position position="466"/>
    </location>
</feature>
<dbReference type="Gene3D" id="3.10.450.40">
    <property type="match status" value="2"/>
</dbReference>
<dbReference type="GO" id="GO:0005507">
    <property type="term" value="F:copper ion binding"/>
    <property type="evidence" value="ECO:0007669"/>
    <property type="project" value="InterPro"/>
</dbReference>
<dbReference type="AlphaFoldDB" id="A0A8J1UK92"/>
<comment type="caution">
    <text evidence="11">The sequence shown here is derived from an EMBL/GenBank/DDBJ whole genome shotgun (WGS) entry which is preliminary data.</text>
</comment>
<dbReference type="GO" id="GO:0009308">
    <property type="term" value="P:amine metabolic process"/>
    <property type="evidence" value="ECO:0007669"/>
    <property type="project" value="UniProtKB-UniRule"/>
</dbReference>
<comment type="cofactor">
    <cofactor evidence="8">
        <name>Cu cation</name>
        <dbReference type="ChEBI" id="CHEBI:23378"/>
    </cofactor>
    <text evidence="8">Contains 1 topaquinone per subunit.</text>
</comment>
<sequence>MMIGLQRDLGIMFIITFCIAINPSSGKTCSDEINFKPVKHPSIFSELTSSEIGEVLRYIKKELNTTKSTNSGLSDTFAYVIEKKTTSKEDVLEHIDRNGPVPIREARVVLYSPLEIAEYTVGPLPNLKYHFRAENPRWNRRDLKFTDRTFLTPSDASAIDALVHKEGRKLKRLLQESFDEFHMEDDCRKRCISYNFLRPTVLEHSRIMWVYLGRKVDISLGSDRLYPLPLQMLLNMTSSHSTSWKVFQVWYNDQFFDSSDDLMRKYNNGTVTRVTIPLSNTDIFSSMKQRAKKNSKSSKKRGPDCFPQDGRRFAIEGNRVTYNNWEFEYSNRQSTGPQLFDIRFRKERIVYELSLQEALLSYSGNTPMSHQANVYLDGEVLLGNLISPMAPGVDCPKGSTYFNSTIYNYIFGTSVVIPNAFCIFEDIDGPPLKRHYEHTLDGSYTFYAGMPNNALVLRTMQTIDNYDYIYDFIFYQNGVLGTKVSASGYVVTEFTKDSTAKRGKYGFQIHENIFTTFHQHLFNFKVDLDIKGRSNRHETLAVKIRPTTHKVGKNIRDESYEQYIKTYLKTTENQANYRFKYSQPKFNIFYNNNAPKSKLKYNKAYYLDNQGASKFLFPDKWSKMGSVAWAKYQLAVTRYHDDEDTSSTIYNSFNQLDPVLNFDSYISDNENITDEDLVAWVTVGLQHLPTSATDVPVTTTAGNTLSFYLKPFHYFDEDPSMSSDDNVFITPGQNGEENVDENENNALENCSPPKDKIL</sequence>
<accession>A0A8J1UK92</accession>
<feature type="region of interest" description="Disordered" evidence="9">
    <location>
        <begin position="731"/>
        <end position="758"/>
    </location>
</feature>
<proteinExistence type="inferred from homology"/>
<comment type="similarity">
    <text evidence="1 8">Belongs to the copper/topaquinone oxidase family.</text>
</comment>
<dbReference type="EMBL" id="CAIIXF020000009">
    <property type="protein sequence ID" value="CAH1793801.1"/>
    <property type="molecule type" value="Genomic_DNA"/>
</dbReference>
<comment type="PTM">
    <text evidence="7 8">Topaquinone (TPQ) is generated by copper-dependent autoxidation of a specific tyrosyl residue.</text>
</comment>
<dbReference type="InterPro" id="IPR049948">
    <property type="entry name" value="Cu_Am_ox_TPQ-bd"/>
</dbReference>
<keyword evidence="10" id="KW-0732">Signal</keyword>
<dbReference type="InterPro" id="IPR016182">
    <property type="entry name" value="Cu_amine_oxidase_N-reg"/>
</dbReference>
<dbReference type="PANTHER" id="PTHR10638:SF20">
    <property type="entry name" value="AMINE OXIDASE"/>
    <property type="match status" value="1"/>
</dbReference>
<dbReference type="InterPro" id="IPR015798">
    <property type="entry name" value="Cu_amine_oxidase_C"/>
</dbReference>
<feature type="active site" description="Proton acceptor" evidence="6">
    <location>
        <position position="377"/>
    </location>
</feature>
<name>A0A8J1UK92_OWEFU</name>
<keyword evidence="2 8" id="KW-0479">Metal-binding</keyword>
<evidence type="ECO:0000313" key="12">
    <source>
        <dbReference type="Proteomes" id="UP000749559"/>
    </source>
</evidence>
<evidence type="ECO:0000256" key="4">
    <source>
        <dbReference type="ARBA" id="ARBA00023002"/>
    </source>
</evidence>
<evidence type="ECO:0000256" key="9">
    <source>
        <dbReference type="SAM" id="MobiDB-lite"/>
    </source>
</evidence>
<dbReference type="GO" id="GO:0048038">
    <property type="term" value="F:quinone binding"/>
    <property type="evidence" value="ECO:0007669"/>
    <property type="project" value="InterPro"/>
</dbReference>
<dbReference type="SUPFAM" id="SSF49998">
    <property type="entry name" value="Amine oxidase catalytic domain"/>
    <property type="match status" value="1"/>
</dbReference>
<keyword evidence="12" id="KW-1185">Reference proteome</keyword>
<evidence type="ECO:0000256" key="6">
    <source>
        <dbReference type="PIRSR" id="PIRSR600269-50"/>
    </source>
</evidence>
<dbReference type="OrthoDB" id="5379943at2759"/>
<organism evidence="11 12">
    <name type="scientific">Owenia fusiformis</name>
    <name type="common">Polychaete worm</name>
    <dbReference type="NCBI Taxonomy" id="6347"/>
    <lineage>
        <taxon>Eukaryota</taxon>
        <taxon>Metazoa</taxon>
        <taxon>Spiralia</taxon>
        <taxon>Lophotrochozoa</taxon>
        <taxon>Annelida</taxon>
        <taxon>Polychaeta</taxon>
        <taxon>Sedentaria</taxon>
        <taxon>Canalipalpata</taxon>
        <taxon>Sabellida</taxon>
        <taxon>Oweniida</taxon>
        <taxon>Oweniidae</taxon>
        <taxon>Owenia</taxon>
    </lineage>
</organism>
<keyword evidence="5 8" id="KW-0186">Copper</keyword>
<dbReference type="GO" id="GO:0005886">
    <property type="term" value="C:plasma membrane"/>
    <property type="evidence" value="ECO:0007669"/>
    <property type="project" value="TreeGrafter"/>
</dbReference>
<dbReference type="SUPFAM" id="SSF54416">
    <property type="entry name" value="Amine oxidase N-terminal region"/>
    <property type="match status" value="2"/>
</dbReference>
<feature type="active site" description="Schiff-base intermediate with substrate; via topaquinone" evidence="6">
    <location>
        <position position="466"/>
    </location>
</feature>
<evidence type="ECO:0000313" key="11">
    <source>
        <dbReference type="EMBL" id="CAH1793801.1"/>
    </source>
</evidence>
<feature type="chain" id="PRO_5043927301" description="Amine oxidase" evidence="10">
    <location>
        <begin position="27"/>
        <end position="758"/>
    </location>
</feature>
<dbReference type="InterPro" id="IPR036460">
    <property type="entry name" value="Cu_amine_oxidase_C_sf"/>
</dbReference>
<evidence type="ECO:0000256" key="7">
    <source>
        <dbReference type="PIRSR" id="PIRSR600269-51"/>
    </source>
</evidence>
<dbReference type="Proteomes" id="UP000749559">
    <property type="component" value="Unassembled WGS sequence"/>
</dbReference>
<keyword evidence="4 8" id="KW-0560">Oxidoreductase</keyword>
<reference evidence="11" key="1">
    <citation type="submission" date="2022-03" db="EMBL/GenBank/DDBJ databases">
        <authorList>
            <person name="Martin C."/>
        </authorList>
    </citation>
    <scope>NUCLEOTIDE SEQUENCE</scope>
</reference>
<protein>
    <recommendedName>
        <fullName evidence="8">Amine oxidase</fullName>
        <ecNumber evidence="8">1.4.3.-</ecNumber>
    </recommendedName>
</protein>
<evidence type="ECO:0000256" key="5">
    <source>
        <dbReference type="ARBA" id="ARBA00023008"/>
    </source>
</evidence>
<dbReference type="Pfam" id="PF01179">
    <property type="entry name" value="Cu_amine_oxid"/>
    <property type="match status" value="1"/>
</dbReference>
<dbReference type="PRINTS" id="PR00766">
    <property type="entry name" value="CUDAOXIDASE"/>
</dbReference>
<dbReference type="PANTHER" id="PTHR10638">
    <property type="entry name" value="COPPER AMINE OXIDASE"/>
    <property type="match status" value="1"/>
</dbReference>
<evidence type="ECO:0000256" key="8">
    <source>
        <dbReference type="RuleBase" id="RU000672"/>
    </source>
</evidence>
<dbReference type="Gene3D" id="2.70.98.20">
    <property type="entry name" value="Copper amine oxidase, catalytic domain"/>
    <property type="match status" value="1"/>
</dbReference>
<gene>
    <name evidence="11" type="ORF">OFUS_LOCUS18604</name>
</gene>
<evidence type="ECO:0000256" key="3">
    <source>
        <dbReference type="ARBA" id="ARBA00022772"/>
    </source>
</evidence>
<evidence type="ECO:0000256" key="1">
    <source>
        <dbReference type="ARBA" id="ARBA00007983"/>
    </source>
</evidence>
<dbReference type="PROSITE" id="PS01164">
    <property type="entry name" value="COPPER_AMINE_OXID_1"/>
    <property type="match status" value="1"/>
</dbReference>
<evidence type="ECO:0000256" key="10">
    <source>
        <dbReference type="SAM" id="SignalP"/>
    </source>
</evidence>
<feature type="signal peptide" evidence="10">
    <location>
        <begin position="1"/>
        <end position="26"/>
    </location>
</feature>
<dbReference type="GO" id="GO:0008131">
    <property type="term" value="F:primary methylamine oxidase activity"/>
    <property type="evidence" value="ECO:0007669"/>
    <property type="project" value="InterPro"/>
</dbReference>
<dbReference type="InterPro" id="IPR000269">
    <property type="entry name" value="Cu_amine_oxidase"/>
</dbReference>
<dbReference type="EC" id="1.4.3.-" evidence="8"/>
<keyword evidence="3 6" id="KW-0801">TPQ</keyword>